<proteinExistence type="predicted"/>
<sequence length="154" mass="17861">MDALHPEHIAVPMPCRWTRELLILTLREIAFERGENVTFREFQDAAGVSAGPVTSKCGGWAKLRAAAGLPPQRYSSWKKITDHELLCELHRLTQELKHLPSYEEIDAHGKFGACTYRRRFGRKIDLKRAFRDYLLKCPLREPKHFKEAERTESD</sequence>
<name>A0A517R1J1_9PLAN</name>
<dbReference type="AlphaFoldDB" id="A0A517R1J1"/>
<evidence type="ECO:0000313" key="1">
    <source>
        <dbReference type="EMBL" id="QDT37710.1"/>
    </source>
</evidence>
<accession>A0A517R1J1</accession>
<organism evidence="1 2">
    <name type="scientific">Stratiformator vulcanicus</name>
    <dbReference type="NCBI Taxonomy" id="2527980"/>
    <lineage>
        <taxon>Bacteria</taxon>
        <taxon>Pseudomonadati</taxon>
        <taxon>Planctomycetota</taxon>
        <taxon>Planctomycetia</taxon>
        <taxon>Planctomycetales</taxon>
        <taxon>Planctomycetaceae</taxon>
        <taxon>Stratiformator</taxon>
    </lineage>
</organism>
<reference evidence="1 2" key="1">
    <citation type="submission" date="2019-02" db="EMBL/GenBank/DDBJ databases">
        <title>Deep-cultivation of Planctomycetes and their phenomic and genomic characterization uncovers novel biology.</title>
        <authorList>
            <person name="Wiegand S."/>
            <person name="Jogler M."/>
            <person name="Boedeker C."/>
            <person name="Pinto D."/>
            <person name="Vollmers J."/>
            <person name="Rivas-Marin E."/>
            <person name="Kohn T."/>
            <person name="Peeters S.H."/>
            <person name="Heuer A."/>
            <person name="Rast P."/>
            <person name="Oberbeckmann S."/>
            <person name="Bunk B."/>
            <person name="Jeske O."/>
            <person name="Meyerdierks A."/>
            <person name="Storesund J.E."/>
            <person name="Kallscheuer N."/>
            <person name="Luecker S."/>
            <person name="Lage O.M."/>
            <person name="Pohl T."/>
            <person name="Merkel B.J."/>
            <person name="Hornburger P."/>
            <person name="Mueller R.-W."/>
            <person name="Bruemmer F."/>
            <person name="Labrenz M."/>
            <person name="Spormann A.M."/>
            <person name="Op den Camp H."/>
            <person name="Overmann J."/>
            <person name="Amann R."/>
            <person name="Jetten M.S.M."/>
            <person name="Mascher T."/>
            <person name="Medema M.H."/>
            <person name="Devos D.P."/>
            <person name="Kaster A.-K."/>
            <person name="Ovreas L."/>
            <person name="Rohde M."/>
            <person name="Galperin M.Y."/>
            <person name="Jogler C."/>
        </authorList>
    </citation>
    <scope>NUCLEOTIDE SEQUENCE [LARGE SCALE GENOMIC DNA]</scope>
    <source>
        <strain evidence="1 2">Pan189</strain>
    </source>
</reference>
<dbReference type="Pfam" id="PF18780">
    <property type="entry name" value="HNH_repeat"/>
    <property type="match status" value="1"/>
</dbReference>
<dbReference type="KEGG" id="svp:Pan189_20920"/>
<dbReference type="Proteomes" id="UP000317318">
    <property type="component" value="Chromosome"/>
</dbReference>
<dbReference type="InterPro" id="IPR041025">
    <property type="entry name" value="HNH_repeat"/>
</dbReference>
<dbReference type="EMBL" id="CP036268">
    <property type="protein sequence ID" value="QDT37710.1"/>
    <property type="molecule type" value="Genomic_DNA"/>
</dbReference>
<gene>
    <name evidence="1" type="ORF">Pan189_20920</name>
</gene>
<protein>
    <submittedName>
        <fullName evidence="1">Uncharacterized protein</fullName>
    </submittedName>
</protein>
<evidence type="ECO:0000313" key="2">
    <source>
        <dbReference type="Proteomes" id="UP000317318"/>
    </source>
</evidence>
<keyword evidence="2" id="KW-1185">Reference proteome</keyword>